<dbReference type="VEuPathDB" id="FungiDB:HMPREF1541_00913"/>
<dbReference type="eggNOG" id="ENOG502QUU6">
    <property type="taxonomic scope" value="Eukaryota"/>
</dbReference>
<dbReference type="OrthoDB" id="4062651at2759"/>
<feature type="compositionally biased region" description="Basic and acidic residues" evidence="9">
    <location>
        <begin position="874"/>
        <end position="886"/>
    </location>
</feature>
<accession>W2SFP6</accession>
<evidence type="ECO:0000256" key="4">
    <source>
        <dbReference type="ARBA" id="ARBA00022679"/>
    </source>
</evidence>
<dbReference type="RefSeq" id="XP_008711436.1">
    <property type="nucleotide sequence ID" value="XM_008713214.1"/>
</dbReference>
<dbReference type="Gene3D" id="1.10.510.10">
    <property type="entry name" value="Transferase(Phosphotransferase) domain 1"/>
    <property type="match status" value="1"/>
</dbReference>
<keyword evidence="5" id="KW-0547">Nucleotide-binding</keyword>
<feature type="compositionally biased region" description="Polar residues" evidence="9">
    <location>
        <begin position="319"/>
        <end position="335"/>
    </location>
</feature>
<evidence type="ECO:0000313" key="11">
    <source>
        <dbReference type="EMBL" id="ETN46724.1"/>
    </source>
</evidence>
<feature type="region of interest" description="Disordered" evidence="9">
    <location>
        <begin position="318"/>
        <end position="368"/>
    </location>
</feature>
<evidence type="ECO:0000256" key="9">
    <source>
        <dbReference type="SAM" id="MobiDB-lite"/>
    </source>
</evidence>
<evidence type="ECO:0000256" key="5">
    <source>
        <dbReference type="ARBA" id="ARBA00022741"/>
    </source>
</evidence>
<evidence type="ECO:0000256" key="1">
    <source>
        <dbReference type="ARBA" id="ARBA00004300"/>
    </source>
</evidence>
<dbReference type="EMBL" id="KB822711">
    <property type="protein sequence ID" value="ETN46724.1"/>
    <property type="molecule type" value="Genomic_DNA"/>
</dbReference>
<dbReference type="SUPFAM" id="SSF56112">
    <property type="entry name" value="Protein kinase-like (PK-like)"/>
    <property type="match status" value="1"/>
</dbReference>
<dbReference type="STRING" id="1220924.W2SFP6"/>
<comment type="similarity">
    <text evidence="3">Belongs to the protein kinase superfamily. NEK Ser/Thr protein kinase family. NIMA subfamily.</text>
</comment>
<dbReference type="Proteomes" id="UP000030752">
    <property type="component" value="Unassembled WGS sequence"/>
</dbReference>
<feature type="compositionally biased region" description="Polar residues" evidence="9">
    <location>
        <begin position="860"/>
        <end position="871"/>
    </location>
</feature>
<dbReference type="PROSITE" id="PS50011">
    <property type="entry name" value="PROTEIN_KINASE_DOM"/>
    <property type="match status" value="1"/>
</dbReference>
<reference evidence="11 12" key="1">
    <citation type="submission" date="2013-03" db="EMBL/GenBank/DDBJ databases">
        <title>The Genome Sequence of Phialophora europaea CBS 101466.</title>
        <authorList>
            <consortium name="The Broad Institute Genomics Platform"/>
            <person name="Cuomo C."/>
            <person name="de Hoog S."/>
            <person name="Gorbushina A."/>
            <person name="Walker B."/>
            <person name="Young S.K."/>
            <person name="Zeng Q."/>
            <person name="Gargeya S."/>
            <person name="Fitzgerald M."/>
            <person name="Haas B."/>
            <person name="Abouelleil A."/>
            <person name="Allen A.W."/>
            <person name="Alvarado L."/>
            <person name="Arachchi H.M."/>
            <person name="Berlin A.M."/>
            <person name="Chapman S.B."/>
            <person name="Gainer-Dewar J."/>
            <person name="Goldberg J."/>
            <person name="Griggs A."/>
            <person name="Gujja S."/>
            <person name="Hansen M."/>
            <person name="Howarth C."/>
            <person name="Imamovic A."/>
            <person name="Ireland A."/>
            <person name="Larimer J."/>
            <person name="McCowan C."/>
            <person name="Murphy C."/>
            <person name="Pearson M."/>
            <person name="Poon T.W."/>
            <person name="Priest M."/>
            <person name="Roberts A."/>
            <person name="Saif S."/>
            <person name="Shea T."/>
            <person name="Sisk P."/>
            <person name="Sykes S."/>
            <person name="Wortman J."/>
            <person name="Nusbaum C."/>
            <person name="Birren B."/>
        </authorList>
    </citation>
    <scope>NUCLEOTIDE SEQUENCE [LARGE SCALE GENOMIC DNA]</scope>
    <source>
        <strain evidence="11 12">CBS 101466</strain>
    </source>
</reference>
<dbReference type="PANTHER" id="PTHR43289:SF6">
    <property type="entry name" value="SERINE_THREONINE-PROTEIN KINASE NEKL-3"/>
    <property type="match status" value="1"/>
</dbReference>
<dbReference type="InParanoid" id="W2SFP6"/>
<dbReference type="InterPro" id="IPR000719">
    <property type="entry name" value="Prot_kinase_dom"/>
</dbReference>
<feature type="region of interest" description="Disordered" evidence="9">
    <location>
        <begin position="618"/>
        <end position="648"/>
    </location>
</feature>
<name>W2SFP6_CYPE1</name>
<dbReference type="InterPro" id="IPR011009">
    <property type="entry name" value="Kinase-like_dom_sf"/>
</dbReference>
<dbReference type="Pfam" id="PF07714">
    <property type="entry name" value="PK_Tyr_Ser-Thr"/>
    <property type="match status" value="1"/>
</dbReference>
<organism evidence="11 12">
    <name type="scientific">Cyphellophora europaea (strain CBS 101466)</name>
    <name type="common">Phialophora europaea</name>
    <dbReference type="NCBI Taxonomy" id="1220924"/>
    <lineage>
        <taxon>Eukaryota</taxon>
        <taxon>Fungi</taxon>
        <taxon>Dikarya</taxon>
        <taxon>Ascomycota</taxon>
        <taxon>Pezizomycotina</taxon>
        <taxon>Eurotiomycetes</taxon>
        <taxon>Chaetothyriomycetidae</taxon>
        <taxon>Chaetothyriales</taxon>
        <taxon>Cyphellophoraceae</taxon>
        <taxon>Cyphellophora</taxon>
    </lineage>
</organism>
<dbReference type="AlphaFoldDB" id="W2SFP6"/>
<keyword evidence="12" id="KW-1185">Reference proteome</keyword>
<dbReference type="GeneID" id="19968252"/>
<evidence type="ECO:0000313" key="12">
    <source>
        <dbReference type="Proteomes" id="UP000030752"/>
    </source>
</evidence>
<dbReference type="GO" id="GO:0004674">
    <property type="term" value="F:protein serine/threonine kinase activity"/>
    <property type="evidence" value="ECO:0007669"/>
    <property type="project" value="TreeGrafter"/>
</dbReference>
<protein>
    <recommendedName>
        <fullName evidence="10">Protein kinase domain-containing protein</fullName>
    </recommendedName>
</protein>
<keyword evidence="4" id="KW-0808">Transferase</keyword>
<dbReference type="GO" id="GO:0005524">
    <property type="term" value="F:ATP binding"/>
    <property type="evidence" value="ECO:0007669"/>
    <property type="project" value="UniProtKB-KW"/>
</dbReference>
<comment type="subcellular location">
    <subcellularLocation>
        <location evidence="1">Cytoplasm</location>
        <location evidence="1">Cytoskeleton</location>
        <location evidence="1">Microtubule organizing center</location>
        <location evidence="1">Centrosome</location>
    </subcellularLocation>
    <subcellularLocation>
        <location evidence="2">Cytoplasm</location>
        <location evidence="2">Cytoskeleton</location>
        <location evidence="2">Spindle pole</location>
    </subcellularLocation>
</comment>
<feature type="region of interest" description="Disordered" evidence="9">
    <location>
        <begin position="667"/>
        <end position="688"/>
    </location>
</feature>
<feature type="region of interest" description="Disordered" evidence="9">
    <location>
        <begin position="826"/>
        <end position="886"/>
    </location>
</feature>
<keyword evidence="8" id="KW-0963">Cytoplasm</keyword>
<evidence type="ECO:0000256" key="7">
    <source>
        <dbReference type="ARBA" id="ARBA00022840"/>
    </source>
</evidence>
<evidence type="ECO:0000259" key="10">
    <source>
        <dbReference type="PROSITE" id="PS50011"/>
    </source>
</evidence>
<evidence type="ECO:0000256" key="6">
    <source>
        <dbReference type="ARBA" id="ARBA00022777"/>
    </source>
</evidence>
<keyword evidence="6" id="KW-0418">Kinase</keyword>
<evidence type="ECO:0000256" key="3">
    <source>
        <dbReference type="ARBA" id="ARBA00010886"/>
    </source>
</evidence>
<evidence type="ECO:0000256" key="8">
    <source>
        <dbReference type="ARBA" id="ARBA00023212"/>
    </source>
</evidence>
<keyword evidence="8" id="KW-0206">Cytoskeleton</keyword>
<dbReference type="GO" id="GO:0000922">
    <property type="term" value="C:spindle pole"/>
    <property type="evidence" value="ECO:0007669"/>
    <property type="project" value="UniProtKB-SubCell"/>
</dbReference>
<sequence>MPSGGNWWTDEKVDETITSAYVHSHLRANEQEILKRSLYFGGDLTDDTYLDWILTKAKRLFLILVATGIPDQIFGVIDDSFDDDDLPIAEVAVPGLRLSLEADPALDKRFYKNQFKYLARVLEDGEHIRYADEETVPVTTVGLKLALPINKDGVDTVRLPSEPSEVFIRRKVNIRSMSSEEYVLNEIAEMKKFSHEHTLSVYASYLQSDTMYILSTPAGEYTLKSFLMDQPKPFDALSKSDRRQILVNWPHCLANATAWLHANGGHHGAVRPSNIHITNTFQICLGPMDGEGFLCNTTKSDDIEAYQYAPPERWKRAVTVQSTGSGKISLPSGSRSGRKVQNETLDPADPSTRRSASTLGSHEKQDGAYAFTAASKSEYSRLRLSNAPGAGKATVPIQRHTRRNPVDINSVDSFGLGRGRTMASMTDISGDSIRAPSVLSSISSEGKRRGRSGSKHRGLFVAAPESRTAVVQTWQSVQHDSFAADVFSLGAVIMDILTVLCKRTFSSFARHRSKNNRNAGRGGGLADASFHANLSQVMSWAQILANDAEKKVKKDDSRVLAAVGAILQVVVQCLERSPEARLKSDILERRLNDHIRKFASLDPLHCIYEGPEPAQLSKLQRQRSTEEPMLMTERVDKQPSRSRRTRTPIPEMDETETVDTAMSPRSLITMGRPSTSRTAVRPASPPAVSLNSMSSLHFDLDSKSLRSDTVVARSATSRDQSIYSPSSERGIDSYPPNIQKWRIPEASFQKPDQYELNYSNDSAVDPRLTLSSEGSERGGVFTYMNYSTSPSDDDNADIYHYPLPPSQPPPKKKLPAIPTRHEMHTVKNSHAAPARSQKEPSSVQPSQAEIAMLKELNLSKAGQGTHPTRGSSLAREERARRDQEQAYYYEDKLRAAKQYARSPMGRHIAEQERVYRHRI</sequence>
<evidence type="ECO:0000256" key="2">
    <source>
        <dbReference type="ARBA" id="ARBA00004647"/>
    </source>
</evidence>
<proteinExistence type="inferred from homology"/>
<dbReference type="HOGENOM" id="CLU_323893_0_0_1"/>
<gene>
    <name evidence="11" type="ORF">HMPREF1541_00913</name>
</gene>
<dbReference type="PANTHER" id="PTHR43289">
    <property type="entry name" value="MITOGEN-ACTIVATED PROTEIN KINASE KINASE KINASE 20-RELATED"/>
    <property type="match status" value="1"/>
</dbReference>
<feature type="domain" description="Protein kinase" evidence="10">
    <location>
        <begin position="143"/>
        <end position="595"/>
    </location>
</feature>
<dbReference type="InterPro" id="IPR001245">
    <property type="entry name" value="Ser-Thr/Tyr_kinase_cat_dom"/>
</dbReference>
<keyword evidence="7" id="KW-0067">ATP-binding</keyword>